<feature type="transmembrane region" description="Helical" evidence="7">
    <location>
        <begin position="96"/>
        <end position="116"/>
    </location>
</feature>
<proteinExistence type="inferred from homology"/>
<protein>
    <submittedName>
        <fullName evidence="9">DMT family transporter</fullName>
    </submittedName>
</protein>
<feature type="transmembrane region" description="Helical" evidence="7">
    <location>
        <begin position="216"/>
        <end position="238"/>
    </location>
</feature>
<comment type="subcellular location">
    <subcellularLocation>
        <location evidence="1">Membrane</location>
        <topology evidence="1">Multi-pass membrane protein</topology>
    </subcellularLocation>
</comment>
<evidence type="ECO:0000313" key="9">
    <source>
        <dbReference type="EMBL" id="MER7372513.1"/>
    </source>
</evidence>
<dbReference type="InterPro" id="IPR000620">
    <property type="entry name" value="EamA_dom"/>
</dbReference>
<feature type="transmembrane region" description="Helical" evidence="7">
    <location>
        <begin position="245"/>
        <end position="266"/>
    </location>
</feature>
<feature type="compositionally biased region" description="Low complexity" evidence="6">
    <location>
        <begin position="314"/>
        <end position="331"/>
    </location>
</feature>
<evidence type="ECO:0000256" key="6">
    <source>
        <dbReference type="SAM" id="MobiDB-lite"/>
    </source>
</evidence>
<feature type="transmembrane region" description="Helical" evidence="7">
    <location>
        <begin position="152"/>
        <end position="169"/>
    </location>
</feature>
<dbReference type="InterPro" id="IPR050638">
    <property type="entry name" value="AA-Vitamin_Transporters"/>
</dbReference>
<feature type="transmembrane region" description="Helical" evidence="7">
    <location>
        <begin position="128"/>
        <end position="146"/>
    </location>
</feature>
<evidence type="ECO:0000256" key="7">
    <source>
        <dbReference type="SAM" id="Phobius"/>
    </source>
</evidence>
<feature type="transmembrane region" description="Helical" evidence="7">
    <location>
        <begin position="272"/>
        <end position="291"/>
    </location>
</feature>
<feature type="region of interest" description="Disordered" evidence="6">
    <location>
        <begin position="293"/>
        <end position="331"/>
    </location>
</feature>
<evidence type="ECO:0000256" key="5">
    <source>
        <dbReference type="ARBA" id="ARBA00023136"/>
    </source>
</evidence>
<feature type="transmembrane region" description="Helical" evidence="7">
    <location>
        <begin position="70"/>
        <end position="90"/>
    </location>
</feature>
<dbReference type="InterPro" id="IPR037185">
    <property type="entry name" value="EmrE-like"/>
</dbReference>
<evidence type="ECO:0000313" key="10">
    <source>
        <dbReference type="Proteomes" id="UP001486207"/>
    </source>
</evidence>
<dbReference type="Gene3D" id="1.10.3730.20">
    <property type="match status" value="1"/>
</dbReference>
<sequence>MGNQVHSRLMGVAALVAAVVLWSSFALTVRGIGSSSLTSIDVAFLRFATPVVILAPWLPRTVRALRHERMGVLLMLGIGGLPHFLLSALGGRLTSAALIGLLIPGTVPLFVAVIVYLRWRERISPRQLIALATITAGIAATAIQTTSTATTTGIGVLLTAGCAWAIYTIGLRRTGLGLTGVVLAVCTPATIAAALLAASSAMPSHLMTGTVATSDVLLFTGLQGIGTGLLSTLCYAYAVRALGSTLTATAGAISPVLTALLGIPLFNEPITPGVSAALTLIVTGVMVFNTAPRHRENGAKRPSPGWRALDRTRTLTSGTPPSSPASTSEVA</sequence>
<keyword evidence="5 7" id="KW-0472">Membrane</keyword>
<keyword evidence="3 7" id="KW-0812">Transmembrane</keyword>
<name>A0ABV1XM57_9ACTN</name>
<keyword evidence="4 7" id="KW-1133">Transmembrane helix</keyword>
<gene>
    <name evidence="9" type="ORF">ABT384_07585</name>
</gene>
<evidence type="ECO:0000259" key="8">
    <source>
        <dbReference type="Pfam" id="PF00892"/>
    </source>
</evidence>
<comment type="similarity">
    <text evidence="2">Belongs to the EamA transporter family.</text>
</comment>
<feature type="transmembrane region" description="Helical" evidence="7">
    <location>
        <begin position="176"/>
        <end position="196"/>
    </location>
</feature>
<dbReference type="PANTHER" id="PTHR32322">
    <property type="entry name" value="INNER MEMBRANE TRANSPORTER"/>
    <property type="match status" value="1"/>
</dbReference>
<dbReference type="RefSeq" id="WP_190069966.1">
    <property type="nucleotide sequence ID" value="NZ_BNBM01000004.1"/>
</dbReference>
<comment type="caution">
    <text evidence="9">The sequence shown here is derived from an EMBL/GenBank/DDBJ whole genome shotgun (WGS) entry which is preliminary data.</text>
</comment>
<keyword evidence="10" id="KW-1185">Reference proteome</keyword>
<feature type="transmembrane region" description="Helical" evidence="7">
    <location>
        <begin position="36"/>
        <end position="58"/>
    </location>
</feature>
<feature type="domain" description="EamA" evidence="8">
    <location>
        <begin position="152"/>
        <end position="289"/>
    </location>
</feature>
<dbReference type="SUPFAM" id="SSF103481">
    <property type="entry name" value="Multidrug resistance efflux transporter EmrE"/>
    <property type="match status" value="2"/>
</dbReference>
<organism evidence="9 10">
    <name type="scientific">Streptomyces lanatus</name>
    <dbReference type="NCBI Taxonomy" id="66900"/>
    <lineage>
        <taxon>Bacteria</taxon>
        <taxon>Bacillati</taxon>
        <taxon>Actinomycetota</taxon>
        <taxon>Actinomycetes</taxon>
        <taxon>Kitasatosporales</taxon>
        <taxon>Streptomycetaceae</taxon>
        <taxon>Streptomyces</taxon>
    </lineage>
</organism>
<dbReference type="Proteomes" id="UP001486207">
    <property type="component" value="Unassembled WGS sequence"/>
</dbReference>
<accession>A0ABV1XM57</accession>
<evidence type="ECO:0000256" key="2">
    <source>
        <dbReference type="ARBA" id="ARBA00007362"/>
    </source>
</evidence>
<evidence type="ECO:0000256" key="3">
    <source>
        <dbReference type="ARBA" id="ARBA00022692"/>
    </source>
</evidence>
<reference evidence="9 10" key="1">
    <citation type="submission" date="2024-06" db="EMBL/GenBank/DDBJ databases">
        <title>The Natural Products Discovery Center: Release of the First 8490 Sequenced Strains for Exploring Actinobacteria Biosynthetic Diversity.</title>
        <authorList>
            <person name="Kalkreuter E."/>
            <person name="Kautsar S.A."/>
            <person name="Yang D."/>
            <person name="Bader C.D."/>
            <person name="Teijaro C.N."/>
            <person name="Fluegel L."/>
            <person name="Davis C.M."/>
            <person name="Simpson J.R."/>
            <person name="Lauterbach L."/>
            <person name="Steele A.D."/>
            <person name="Gui C."/>
            <person name="Meng S."/>
            <person name="Li G."/>
            <person name="Viehrig K."/>
            <person name="Ye F."/>
            <person name="Su P."/>
            <person name="Kiefer A.F."/>
            <person name="Nichols A."/>
            <person name="Cepeda A.J."/>
            <person name="Yan W."/>
            <person name="Fan B."/>
            <person name="Jiang Y."/>
            <person name="Adhikari A."/>
            <person name="Zheng C.-J."/>
            <person name="Schuster L."/>
            <person name="Cowan T.M."/>
            <person name="Smanski M.J."/>
            <person name="Chevrette M.G."/>
            <person name="De Carvalho L.P.S."/>
            <person name="Shen B."/>
        </authorList>
    </citation>
    <scope>NUCLEOTIDE SEQUENCE [LARGE SCALE GENOMIC DNA]</scope>
    <source>
        <strain evidence="9 10">NPDC000155</strain>
    </source>
</reference>
<evidence type="ECO:0000256" key="1">
    <source>
        <dbReference type="ARBA" id="ARBA00004141"/>
    </source>
</evidence>
<dbReference type="Pfam" id="PF00892">
    <property type="entry name" value="EamA"/>
    <property type="match status" value="2"/>
</dbReference>
<dbReference type="PANTHER" id="PTHR32322:SF2">
    <property type="entry name" value="EAMA DOMAIN-CONTAINING PROTEIN"/>
    <property type="match status" value="1"/>
</dbReference>
<feature type="domain" description="EamA" evidence="8">
    <location>
        <begin position="10"/>
        <end position="140"/>
    </location>
</feature>
<evidence type="ECO:0000256" key="4">
    <source>
        <dbReference type="ARBA" id="ARBA00022989"/>
    </source>
</evidence>
<dbReference type="EMBL" id="JBEPFB010000003">
    <property type="protein sequence ID" value="MER7372513.1"/>
    <property type="molecule type" value="Genomic_DNA"/>
</dbReference>